<name>A0A0B0M798_GOSAR</name>
<sequence length="67" mass="7929">MNLFGEFRQPSARLDLVAHDFLEKTKNNRNGVFIERKYGKNKKTKFMGERVFTTKDGQNLCHFISYL</sequence>
<proteinExistence type="predicted"/>
<comment type="caution">
    <text evidence="1">The sequence shown here is derived from an EMBL/GenBank/DDBJ whole genome shotgun (WGS) entry which is preliminary data.</text>
</comment>
<dbReference type="Proteomes" id="UP000032142">
    <property type="component" value="Unassembled WGS sequence"/>
</dbReference>
<gene>
    <name evidence="1" type="ORF">F383_37354</name>
</gene>
<dbReference type="EMBL" id="JRRC01021611">
    <property type="protein sequence ID" value="KHF97917.1"/>
    <property type="molecule type" value="Genomic_DNA"/>
</dbReference>
<keyword evidence="1" id="KW-0548">Nucleotidyltransferase</keyword>
<keyword evidence="1" id="KW-0808">Transferase</keyword>
<protein>
    <submittedName>
        <fullName evidence="1">Sulfate adenylyltransferase</fullName>
    </submittedName>
</protein>
<reference evidence="2" key="1">
    <citation type="submission" date="2014-09" db="EMBL/GenBank/DDBJ databases">
        <authorList>
            <person name="Mudge J."/>
            <person name="Ramaraj T."/>
            <person name="Lindquist I.E."/>
            <person name="Bharti A.K."/>
            <person name="Sundararajan A."/>
            <person name="Cameron C.T."/>
            <person name="Woodward J.E."/>
            <person name="May G.D."/>
            <person name="Brubaker C."/>
            <person name="Broadhvest J."/>
            <person name="Wilkins T.A."/>
        </authorList>
    </citation>
    <scope>NUCLEOTIDE SEQUENCE</scope>
    <source>
        <strain evidence="2">cv. AKA8401</strain>
    </source>
</reference>
<accession>A0A0B0M798</accession>
<evidence type="ECO:0000313" key="2">
    <source>
        <dbReference type="Proteomes" id="UP000032142"/>
    </source>
</evidence>
<organism evidence="1 2">
    <name type="scientific">Gossypium arboreum</name>
    <name type="common">Tree cotton</name>
    <name type="synonym">Gossypium nanking</name>
    <dbReference type="NCBI Taxonomy" id="29729"/>
    <lineage>
        <taxon>Eukaryota</taxon>
        <taxon>Viridiplantae</taxon>
        <taxon>Streptophyta</taxon>
        <taxon>Embryophyta</taxon>
        <taxon>Tracheophyta</taxon>
        <taxon>Spermatophyta</taxon>
        <taxon>Magnoliopsida</taxon>
        <taxon>eudicotyledons</taxon>
        <taxon>Gunneridae</taxon>
        <taxon>Pentapetalae</taxon>
        <taxon>rosids</taxon>
        <taxon>malvids</taxon>
        <taxon>Malvales</taxon>
        <taxon>Malvaceae</taxon>
        <taxon>Malvoideae</taxon>
        <taxon>Gossypium</taxon>
    </lineage>
</organism>
<keyword evidence="2" id="KW-1185">Reference proteome</keyword>
<evidence type="ECO:0000313" key="1">
    <source>
        <dbReference type="EMBL" id="KHF97917.1"/>
    </source>
</evidence>
<dbReference type="AlphaFoldDB" id="A0A0B0M798"/>
<dbReference type="GO" id="GO:0016779">
    <property type="term" value="F:nucleotidyltransferase activity"/>
    <property type="evidence" value="ECO:0007669"/>
    <property type="project" value="UniProtKB-KW"/>
</dbReference>